<gene>
    <name evidence="2" type="ORF">PACLA_8A018214</name>
</gene>
<dbReference type="GO" id="GO:0008782">
    <property type="term" value="F:adenosylhomocysteine nucleosidase activity"/>
    <property type="evidence" value="ECO:0007669"/>
    <property type="project" value="TreeGrafter"/>
</dbReference>
<dbReference type="InterPro" id="IPR035994">
    <property type="entry name" value="Nucleoside_phosphorylase_sf"/>
</dbReference>
<dbReference type="CDD" id="cd09008">
    <property type="entry name" value="MTAN"/>
    <property type="match status" value="1"/>
</dbReference>
<dbReference type="Pfam" id="PF01048">
    <property type="entry name" value="PNP_UDP_1"/>
    <property type="match status" value="1"/>
</dbReference>
<evidence type="ECO:0000259" key="1">
    <source>
        <dbReference type="Pfam" id="PF01048"/>
    </source>
</evidence>
<accession>A0A6S7IJR8</accession>
<keyword evidence="3" id="KW-1185">Reference proteome</keyword>
<proteinExistence type="predicted"/>
<protein>
    <submittedName>
        <fullName evidence="2">5 -methylthioadenosine S-adenosylhomocysteine nucleosidase-like isoform X16</fullName>
    </submittedName>
</protein>
<dbReference type="OrthoDB" id="1577640at2759"/>
<dbReference type="PANTHER" id="PTHR46832">
    <property type="entry name" value="5'-METHYLTHIOADENOSINE/S-ADENOSYLHOMOCYSTEINE NUCLEOSIDASE"/>
    <property type="match status" value="1"/>
</dbReference>
<dbReference type="GO" id="GO:0005829">
    <property type="term" value="C:cytosol"/>
    <property type="evidence" value="ECO:0007669"/>
    <property type="project" value="TreeGrafter"/>
</dbReference>
<comment type="caution">
    <text evidence="2">The sequence shown here is derived from an EMBL/GenBank/DDBJ whole genome shotgun (WGS) entry which is preliminary data.</text>
</comment>
<evidence type="ECO:0000313" key="2">
    <source>
        <dbReference type="EMBL" id="CAB4003128.1"/>
    </source>
</evidence>
<dbReference type="EMBL" id="CACRXK020004546">
    <property type="protein sequence ID" value="CAB4003128.1"/>
    <property type="molecule type" value="Genomic_DNA"/>
</dbReference>
<organism evidence="2 3">
    <name type="scientific">Paramuricea clavata</name>
    <name type="common">Red gorgonian</name>
    <name type="synonym">Violescent sea-whip</name>
    <dbReference type="NCBI Taxonomy" id="317549"/>
    <lineage>
        <taxon>Eukaryota</taxon>
        <taxon>Metazoa</taxon>
        <taxon>Cnidaria</taxon>
        <taxon>Anthozoa</taxon>
        <taxon>Octocorallia</taxon>
        <taxon>Malacalcyonacea</taxon>
        <taxon>Plexauridae</taxon>
        <taxon>Paramuricea</taxon>
    </lineage>
</organism>
<dbReference type="Proteomes" id="UP001152795">
    <property type="component" value="Unassembled WGS sequence"/>
</dbReference>
<sequence>MAFDGNDRLPRPPQLNIVLPKLQDIGEELQDWSSDEIQSQLPTNILLITANKHEFIACYKYMSPVKRSYLKTIGTVYFGQFGEQKRVALIKCAQGPTNSAITVKNAADILNPQVVLFVGICASMKPKAKLGDVLISAKLQTYDDKKVRADGKVEQRGVKPNVSRNMASLILSAAEGWQAPLEDLDNLEVEVHCDATMLSGSELVNNRQRRDELGECFRDALGLEMEGAGLYAAAHDLGTEWAVIKAVSDLADGSKEMTNDWQRFSSVMAASVVYNMFKYTAVLKDWPHYNKH</sequence>
<evidence type="ECO:0000313" key="3">
    <source>
        <dbReference type="Proteomes" id="UP001152795"/>
    </source>
</evidence>
<dbReference type="GO" id="GO:0019284">
    <property type="term" value="P:L-methionine salvage from S-adenosylmethionine"/>
    <property type="evidence" value="ECO:0007669"/>
    <property type="project" value="TreeGrafter"/>
</dbReference>
<feature type="domain" description="Nucleoside phosphorylase" evidence="1">
    <location>
        <begin position="64"/>
        <end position="261"/>
    </location>
</feature>
<dbReference type="AlphaFoldDB" id="A0A6S7IJR8"/>
<dbReference type="GO" id="GO:0009116">
    <property type="term" value="P:nucleoside metabolic process"/>
    <property type="evidence" value="ECO:0007669"/>
    <property type="project" value="InterPro"/>
</dbReference>
<dbReference type="Gene3D" id="3.40.50.1580">
    <property type="entry name" value="Nucleoside phosphorylase domain"/>
    <property type="match status" value="1"/>
</dbReference>
<name>A0A6S7IJR8_PARCT</name>
<dbReference type="SUPFAM" id="SSF53167">
    <property type="entry name" value="Purine and uridine phosphorylases"/>
    <property type="match status" value="1"/>
</dbReference>
<dbReference type="GO" id="GO:0008930">
    <property type="term" value="F:methylthioadenosine nucleosidase activity"/>
    <property type="evidence" value="ECO:0007669"/>
    <property type="project" value="TreeGrafter"/>
</dbReference>
<dbReference type="PANTHER" id="PTHR46832:SF1">
    <property type="entry name" value="5'-METHYLTHIOADENOSINE_S-ADENOSYLHOMOCYSTEINE NUCLEOSIDASE"/>
    <property type="match status" value="1"/>
</dbReference>
<dbReference type="InterPro" id="IPR000845">
    <property type="entry name" value="Nucleoside_phosphorylase_d"/>
</dbReference>
<reference evidence="2" key="1">
    <citation type="submission" date="2020-04" db="EMBL/GenBank/DDBJ databases">
        <authorList>
            <person name="Alioto T."/>
            <person name="Alioto T."/>
            <person name="Gomez Garrido J."/>
        </authorList>
    </citation>
    <scope>NUCLEOTIDE SEQUENCE</scope>
    <source>
        <strain evidence="2">A484AB</strain>
    </source>
</reference>